<evidence type="ECO:0000313" key="2">
    <source>
        <dbReference type="Proteomes" id="UP000640333"/>
    </source>
</evidence>
<organism evidence="1 2">
    <name type="scientific">Pontibacterium sinense</name>
    <dbReference type="NCBI Taxonomy" id="2781979"/>
    <lineage>
        <taxon>Bacteria</taxon>
        <taxon>Pseudomonadati</taxon>
        <taxon>Pseudomonadota</taxon>
        <taxon>Gammaproteobacteria</taxon>
        <taxon>Oceanospirillales</taxon>
        <taxon>Oceanospirillaceae</taxon>
        <taxon>Pontibacterium</taxon>
    </lineage>
</organism>
<proteinExistence type="predicted"/>
<dbReference type="RefSeq" id="WP_193951785.1">
    <property type="nucleotide sequence ID" value="NZ_JADEYS010000002.1"/>
</dbReference>
<dbReference type="InterPro" id="IPR023389">
    <property type="entry name" value="DOPA-like_sf"/>
</dbReference>
<comment type="caution">
    <text evidence="1">The sequence shown here is derived from an EMBL/GenBank/DDBJ whole genome shotgun (WGS) entry which is preliminary data.</text>
</comment>
<dbReference type="EMBL" id="JADEYS010000002">
    <property type="protein sequence ID" value="MBE9396239.1"/>
    <property type="molecule type" value="Genomic_DNA"/>
</dbReference>
<name>A0A8J7JYA3_9GAMM</name>
<dbReference type="PIRSF" id="PIRSF028139">
    <property type="entry name" value="DOPA-diox_rel_Mll2280"/>
    <property type="match status" value="1"/>
</dbReference>
<keyword evidence="2" id="KW-1185">Reference proteome</keyword>
<dbReference type="InterPro" id="IPR014980">
    <property type="entry name" value="DOPA_dioxygen"/>
</dbReference>
<evidence type="ECO:0000313" key="1">
    <source>
        <dbReference type="EMBL" id="MBE9396239.1"/>
    </source>
</evidence>
<dbReference type="AlphaFoldDB" id="A0A8J7JYA3"/>
<dbReference type="SUPFAM" id="SSF143410">
    <property type="entry name" value="DOPA-like"/>
    <property type="match status" value="1"/>
</dbReference>
<accession>A0A8J7JYA3</accession>
<dbReference type="Proteomes" id="UP000640333">
    <property type="component" value="Unassembled WGS sequence"/>
</dbReference>
<dbReference type="Gene3D" id="3.30.70.1240">
    <property type="entry name" value="DOPA-like domains"/>
    <property type="match status" value="1"/>
</dbReference>
<sequence length="127" mass="14203">MNIPDQNFDPTHIEGYHAHIYYGDQVQRQVAADIRDAIETCFDVVLGRWRDKPVGPHPMPMYQVAFDKSVLPEILPWLMAVRGPLSILIHCCTGRSDLLDHTAGALWLGDSLVLDTAFFGNEVGRSA</sequence>
<protein>
    <submittedName>
        <fullName evidence="1">DOPA 4,5-dioxygenase family protein</fullName>
    </submittedName>
</protein>
<reference evidence="1" key="1">
    <citation type="submission" date="2020-10" db="EMBL/GenBank/DDBJ databases">
        <title>Bacterium isolated from coastal waters sediment.</title>
        <authorList>
            <person name="Chen R.-J."/>
            <person name="Lu D.-C."/>
            <person name="Zhu K.-L."/>
            <person name="Du Z.-J."/>
        </authorList>
    </citation>
    <scope>NUCLEOTIDE SEQUENCE</scope>
    <source>
        <strain evidence="1">N1Y112</strain>
    </source>
</reference>
<dbReference type="PANTHER" id="PTHR36423">
    <property type="entry name" value="AFR070WP"/>
    <property type="match status" value="1"/>
</dbReference>
<dbReference type="Pfam" id="PF08883">
    <property type="entry name" value="DOPA_dioxygen"/>
    <property type="match status" value="1"/>
</dbReference>
<dbReference type="PANTHER" id="PTHR36423:SF2">
    <property type="entry name" value="AFR070WP"/>
    <property type="match status" value="1"/>
</dbReference>
<gene>
    <name evidence="1" type="ORF">IOQ59_03065</name>
</gene>